<dbReference type="PANTHER" id="PTHR16231:SF4">
    <property type="entry name" value="COMM DOMAIN-CONTAINING PROTEIN 4"/>
    <property type="match status" value="1"/>
</dbReference>
<sequence length="223" mass="24403">MKFKIFGDRDAPDWFLAEIFTVSKLSSVRVRLLCSHLVAVRASAASNAQPFGTLKSTDDNDATAPAETPRVQVDYSKFRKVVDDAITPEDAEAVVAALEYAIANATRFDVDETTLGRELEQLGLPKEHAEAMCKSYGKDRDGLRRAALGATVRVNGLRDLGWGVTFGSSDGDDENRAPGDSLGVRLTLDTVDDGRLDMEMSEEKFRVLLSELKAVRALMDDDT</sequence>
<organism evidence="2 3">
    <name type="scientific">Ostreococcus lucimarinus (strain CCE9901)</name>
    <dbReference type="NCBI Taxonomy" id="436017"/>
    <lineage>
        <taxon>Eukaryota</taxon>
        <taxon>Viridiplantae</taxon>
        <taxon>Chlorophyta</taxon>
        <taxon>Mamiellophyceae</taxon>
        <taxon>Mamiellales</taxon>
        <taxon>Bathycoccaceae</taxon>
        <taxon>Ostreococcus</taxon>
    </lineage>
</organism>
<keyword evidence="3" id="KW-1185">Reference proteome</keyword>
<dbReference type="eggNOG" id="ENOG502QSP3">
    <property type="taxonomic scope" value="Eukaryota"/>
</dbReference>
<dbReference type="InterPro" id="IPR047155">
    <property type="entry name" value="COMMD4/6/7/8"/>
</dbReference>
<evidence type="ECO:0000313" key="2">
    <source>
        <dbReference type="EMBL" id="ABO98043.1"/>
    </source>
</evidence>
<dbReference type="PROSITE" id="PS51269">
    <property type="entry name" value="COMM"/>
    <property type="match status" value="1"/>
</dbReference>
<feature type="domain" description="COMM" evidence="1">
    <location>
        <begin position="156"/>
        <end position="223"/>
    </location>
</feature>
<name>A4S2H2_OSTLU</name>
<dbReference type="RefSeq" id="XP_001419750.1">
    <property type="nucleotide sequence ID" value="XM_001419713.1"/>
</dbReference>
<protein>
    <recommendedName>
        <fullName evidence="1">COMM domain-containing protein</fullName>
    </recommendedName>
</protein>
<dbReference type="Pfam" id="PF21672">
    <property type="entry name" value="COMM_HN"/>
    <property type="match status" value="1"/>
</dbReference>
<proteinExistence type="predicted"/>
<dbReference type="GeneID" id="5003683"/>
<dbReference type="OrthoDB" id="566628at2759"/>
<dbReference type="EMBL" id="CP000589">
    <property type="protein sequence ID" value="ABO98043.1"/>
    <property type="molecule type" value="Genomic_DNA"/>
</dbReference>
<dbReference type="STRING" id="436017.A4S2H2"/>
<accession>A4S2H2</accession>
<dbReference type="Pfam" id="PF07258">
    <property type="entry name" value="COMM_domain"/>
    <property type="match status" value="1"/>
</dbReference>
<dbReference type="AlphaFoldDB" id="A4S2H2"/>
<reference evidence="2 3" key="1">
    <citation type="journal article" date="2007" name="Proc. Natl. Acad. Sci. U.S.A.">
        <title>The tiny eukaryote Ostreococcus provides genomic insights into the paradox of plankton speciation.</title>
        <authorList>
            <person name="Palenik B."/>
            <person name="Grimwood J."/>
            <person name="Aerts A."/>
            <person name="Rouze P."/>
            <person name="Salamov A."/>
            <person name="Putnam N."/>
            <person name="Dupont C."/>
            <person name="Jorgensen R."/>
            <person name="Derelle E."/>
            <person name="Rombauts S."/>
            <person name="Zhou K."/>
            <person name="Otillar R."/>
            <person name="Merchant S.S."/>
            <person name="Podell S."/>
            <person name="Gaasterland T."/>
            <person name="Napoli C."/>
            <person name="Gendler K."/>
            <person name="Manuell A."/>
            <person name="Tai V."/>
            <person name="Vallon O."/>
            <person name="Piganeau G."/>
            <person name="Jancek S."/>
            <person name="Heijde M."/>
            <person name="Jabbari K."/>
            <person name="Bowler C."/>
            <person name="Lohr M."/>
            <person name="Robbens S."/>
            <person name="Werner G."/>
            <person name="Dubchak I."/>
            <person name="Pazour G.J."/>
            <person name="Ren Q."/>
            <person name="Paulsen I."/>
            <person name="Delwiche C."/>
            <person name="Schmutz J."/>
            <person name="Rokhsar D."/>
            <person name="Van de Peer Y."/>
            <person name="Moreau H."/>
            <person name="Grigoriev I.V."/>
        </authorList>
    </citation>
    <scope>NUCLEOTIDE SEQUENCE [LARGE SCALE GENOMIC DNA]</scope>
    <source>
        <strain evidence="2 3">CCE9901</strain>
    </source>
</reference>
<dbReference type="Gramene" id="ABO98043">
    <property type="protein sequence ID" value="ABO98043"/>
    <property type="gene ID" value="OSTLU_34665"/>
</dbReference>
<dbReference type="HOGENOM" id="CLU_095496_0_0_1"/>
<dbReference type="InterPro" id="IPR017920">
    <property type="entry name" value="COMM"/>
</dbReference>
<evidence type="ECO:0000313" key="3">
    <source>
        <dbReference type="Proteomes" id="UP000001568"/>
    </source>
</evidence>
<evidence type="ECO:0000259" key="1">
    <source>
        <dbReference type="PROSITE" id="PS51269"/>
    </source>
</evidence>
<dbReference type="OMA" id="RDCPDWL"/>
<dbReference type="PANTHER" id="PTHR16231">
    <property type="entry name" value="COMM DOMAIN-CONTAINING PROTEIN 4-8 FAMILY MEMBER"/>
    <property type="match status" value="1"/>
</dbReference>
<gene>
    <name evidence="2" type="ORF">OSTLU_34665</name>
</gene>
<dbReference type="Proteomes" id="UP000001568">
    <property type="component" value="Chromosome 9"/>
</dbReference>
<dbReference type="KEGG" id="olu:OSTLU_34665"/>